<dbReference type="Gene3D" id="1.10.150.630">
    <property type="match status" value="1"/>
</dbReference>
<dbReference type="RefSeq" id="WP_311192137.1">
    <property type="nucleotide sequence ID" value="NZ_CP115541.1"/>
</dbReference>
<dbReference type="InterPro" id="IPR003520">
    <property type="entry name" value="Invas_InvE"/>
</dbReference>
<accession>A0ABY9YQ04</accession>
<protein>
    <submittedName>
        <fullName evidence="3">Type III secretion system gatekeeper subunit SctW</fullName>
    </submittedName>
</protein>
<dbReference type="Proteomes" id="UP001302072">
    <property type="component" value="Chromosome"/>
</dbReference>
<feature type="compositionally biased region" description="Polar residues" evidence="1">
    <location>
        <begin position="18"/>
        <end position="27"/>
    </location>
</feature>
<dbReference type="InterPro" id="IPR013401">
    <property type="entry name" value="T3SS_LcrE"/>
</dbReference>
<feature type="region of interest" description="Disordered" evidence="1">
    <location>
        <begin position="1"/>
        <end position="43"/>
    </location>
</feature>
<proteinExistence type="predicted"/>
<keyword evidence="4" id="KW-1185">Reference proteome</keyword>
<organism evidence="3 4">
    <name type="scientific">Stenotrophomonas oahuensis</name>
    <dbReference type="NCBI Taxonomy" id="3003271"/>
    <lineage>
        <taxon>Bacteria</taxon>
        <taxon>Pseudomonadati</taxon>
        <taxon>Pseudomonadota</taxon>
        <taxon>Gammaproteobacteria</taxon>
        <taxon>Lysobacterales</taxon>
        <taxon>Lysobacteraceae</taxon>
        <taxon>Stenotrophomonas</taxon>
    </lineage>
</organism>
<evidence type="ECO:0000313" key="4">
    <source>
        <dbReference type="Proteomes" id="UP001302072"/>
    </source>
</evidence>
<dbReference type="Pfam" id="PF07201">
    <property type="entry name" value="HrpJ"/>
    <property type="match status" value="1"/>
</dbReference>
<evidence type="ECO:0000313" key="3">
    <source>
        <dbReference type="EMBL" id="WNH52969.1"/>
    </source>
</evidence>
<dbReference type="SUPFAM" id="SSF140591">
    <property type="entry name" value="Type III secretion system domain"/>
    <property type="match status" value="1"/>
</dbReference>
<sequence>MALPAINPGPRAIPVPATRQSATQQTEGNDDARTQAPAPRRPGALATALAMSDDIGALMASLQRRRDQQNAAGTGAPEAWIDHVLDEKVHQKLSGFREQLGGMRSPSQVMSLLKQLFPDPSDVLAVLRALLGEDELEAMRELLEATLEQLLEEQAAQGNGAAMRGGANVAVKARLASRNAQLSARALRQSYRDFLGNPQDCAGEYIAWIEQYGFERRAVIVDFMEQAIAADMFSLDPSASLLEFGYLLGQVRKLAVLRSVDQLLVDDIQRTGLLTRMATRADAVVVGLLDVVRGLQDWKGLFAGPLAAARVALATEQRVRLIQALRRALKDLPDAIWVGPEAREVAMQQLETMVVESMKRDRGHTGGFTGGLA</sequence>
<feature type="domain" description="Hypersensitivity response secretion-like HrpJ" evidence="2">
    <location>
        <begin position="81"/>
        <end position="212"/>
    </location>
</feature>
<dbReference type="PRINTS" id="PR01344">
    <property type="entry name" value="INVEPROTEIN"/>
</dbReference>
<name>A0ABY9YQ04_9GAMM</name>
<dbReference type="InterPro" id="IPR010812">
    <property type="entry name" value="HrpJ-like"/>
</dbReference>
<reference evidence="3 4" key="1">
    <citation type="submission" date="2022-12" db="EMBL/GenBank/DDBJ databases">
        <title>Two new species, Stenotrophomonas aracearum and Stenotrophomonas oahuensis, isolated from Anthurium (Araceae family) in Hawaii.</title>
        <authorList>
            <person name="Chunag S.C."/>
            <person name="Dobhal S."/>
            <person name="Alvarez A."/>
            <person name="Arif M."/>
        </authorList>
    </citation>
    <scope>NUCLEOTIDE SEQUENCE [LARGE SCALE GENOMIC DNA]</scope>
    <source>
        <strain evidence="3 4">A5586</strain>
    </source>
</reference>
<dbReference type="EMBL" id="CP115541">
    <property type="protein sequence ID" value="WNH52969.1"/>
    <property type="molecule type" value="Genomic_DNA"/>
</dbReference>
<dbReference type="NCBIfam" id="TIGR02568">
    <property type="entry name" value="LcrE"/>
    <property type="match status" value="1"/>
</dbReference>
<evidence type="ECO:0000256" key="1">
    <source>
        <dbReference type="SAM" id="MobiDB-lite"/>
    </source>
</evidence>
<evidence type="ECO:0000259" key="2">
    <source>
        <dbReference type="Pfam" id="PF07201"/>
    </source>
</evidence>
<gene>
    <name evidence="3" type="primary">sctW</name>
    <name evidence="3" type="ORF">PDM29_01485</name>
</gene>